<evidence type="ECO:0000256" key="2">
    <source>
        <dbReference type="ARBA" id="ARBA00022741"/>
    </source>
</evidence>
<evidence type="ECO:0000256" key="6">
    <source>
        <dbReference type="ARBA" id="ARBA00022839"/>
    </source>
</evidence>
<keyword evidence="2 10" id="KW-0547">Nucleotide-binding</keyword>
<sequence>MTDWPTGFMVIQGNRMEELRSLMVAWMGRYPLKPLENEVILVQSNGIAQWLKLALAAMPDGTLAGGQGIATALEVTLPARFVWRVYRAVLGALPESSPFDKGPLVWRIYRLFAWLNDPDSLPEQGPNLEALSPLRALLERADGVTNARRRYRLAEHLADLFDQYQVYRGDWLEAWSGGDDILIRANGERSGLPPDLSWQPALWRALSTDILASLTKGTDKFAGLTKASRVAVHRAFLAEAHTLSPRFQSACLPRRVIVFGLSALPQQTLEVLDAVARVSQVLLFVLNPSRHYWGDLIEGRDLFRRPYKRNSARKLPKDLDETSLHLHGHPLLAAWGRQGRDYLRLLDAHDERTRYETHFTDLAGRAEGIDLFASPGTGCLLHQLQDDILELRSLTERQHLQSVIDPERDRSLEFIVAHHPQREVEVLHDRLLAELDQAATSARPLEPREVLVMVPDISIYVPHIQAVFGRLERDDPRYIPFKITDQSERRQNPLLIGFEHLINLPHARLTVSEVLDWLDIPAFRARCGLDETALATLHHWIGGANIRWGLNGEHRTALGFPEGLSQHTWHFGLERLLLGFANGSAGPWRGIEPYAAIGGLEAALLGPLTELIARLRHYWRILSQARPVSDWAELVAALLDDFFVETNETEAITLVRIMQALDDWAAECAQGGLGDEPLPYEVFCDAFLPRLDQHHLQQHFVGGAVNFATLMPMRAIPFRQIWILGLNDGDYPRQRRPSDFDLMATDYRPGDRSRRDDDRYLLLEALLSARDKLVISWVGRDSHDTGPRQPSVLVTQLRDHLAAGWRLPAGHGGSLVEALTTVYPLQPFSLSYFSPQASPRIFTYAEEWQAAHGSGAEAKTAERALAPWRPESPIRLDELAAFLQSPVDALFHQRLRVPRADTARAPLDVEPFALTGLEFWQIRETLIDRCFVPGLNPDELADRLRSGIASLQAQGNLMDGPLGEMMVAETADALRALYANWSAALSAWPKHREQPLTIRLAIETPAGLLILEDDLYDLHLRSDNVGTELGAGQIVVTASTLDRGKRSTWKNAIRPWLRHLAAQLGGEPVETHLLTPGISLTFAPLPADDAMANLEALLGAWWQGMQGPLPVALAAGLAWIEQGGRDLTCSADQQQDNGAPSSIDENAWRTQPAWDEADRAFRNQDLAHSRHLQRCYPDFGTLWSQGAFASWAHLLYSRLYTALQDAFASLPRGKGQPG</sequence>
<evidence type="ECO:0000256" key="9">
    <source>
        <dbReference type="ARBA" id="ARBA00023204"/>
    </source>
</evidence>
<dbReference type="Gene3D" id="1.10.10.160">
    <property type="match status" value="1"/>
</dbReference>
<proteinExistence type="inferred from homology"/>
<dbReference type="AlphaFoldDB" id="A0A6G7VD09"/>
<dbReference type="GO" id="GO:0005524">
    <property type="term" value="F:ATP binding"/>
    <property type="evidence" value="ECO:0007669"/>
    <property type="project" value="UniProtKB-UniRule"/>
</dbReference>
<dbReference type="InterPro" id="IPR027417">
    <property type="entry name" value="P-loop_NTPase"/>
</dbReference>
<dbReference type="PIRSF" id="PIRSF000980">
    <property type="entry name" value="RecC"/>
    <property type="match status" value="1"/>
</dbReference>
<keyword evidence="6 10" id="KW-0269">Exonuclease</keyword>
<evidence type="ECO:0000256" key="5">
    <source>
        <dbReference type="ARBA" id="ARBA00022806"/>
    </source>
</evidence>
<dbReference type="Proteomes" id="UP000502699">
    <property type="component" value="Chromosome"/>
</dbReference>
<keyword evidence="9 10" id="KW-0234">DNA repair</keyword>
<comment type="miscellaneous">
    <text evidence="10">In the RecBCD complex, RecB has a slow 3'-5' helicase, an exonuclease activity and loads RecA onto ssDNA, RecD has a fast 5'-3' helicase activity, while RecC stimulates the ATPase and processivity of the RecB helicase and contributes to recognition of the Chi site.</text>
</comment>
<dbReference type="SUPFAM" id="SSF52980">
    <property type="entry name" value="Restriction endonuclease-like"/>
    <property type="match status" value="1"/>
</dbReference>
<dbReference type="InterPro" id="IPR011335">
    <property type="entry name" value="Restrct_endonuc-II-like"/>
</dbReference>
<dbReference type="Pfam" id="PF17946">
    <property type="entry name" value="RecC_C"/>
    <property type="match status" value="1"/>
</dbReference>
<keyword evidence="5 10" id="KW-0347">Helicase</keyword>
<dbReference type="NCBIfam" id="TIGR01450">
    <property type="entry name" value="recC"/>
    <property type="match status" value="1"/>
</dbReference>
<dbReference type="SUPFAM" id="SSF52540">
    <property type="entry name" value="P-loop containing nucleoside triphosphate hydrolases"/>
    <property type="match status" value="2"/>
</dbReference>
<dbReference type="GO" id="GO:0003677">
    <property type="term" value="F:DNA binding"/>
    <property type="evidence" value="ECO:0007669"/>
    <property type="project" value="UniProtKB-UniRule"/>
</dbReference>
<dbReference type="Gene3D" id="1.10.10.990">
    <property type="match status" value="1"/>
</dbReference>
<dbReference type="KEGG" id="cjap:GWK36_07110"/>
<keyword evidence="1 10" id="KW-0540">Nuclease</keyword>
<reference evidence="13" key="1">
    <citation type="submission" date="2020-01" db="EMBL/GenBank/DDBJ databases">
        <title>Caldichromatium gen. nov., sp. nov., a thermophilic purple sulfur bacterium member of the family Chromatiaceae isolated from Nakabusa hot spring, Japan.</title>
        <authorList>
            <person name="Saini M.K."/>
            <person name="Hanada S."/>
            <person name="Tank M."/>
        </authorList>
    </citation>
    <scope>NUCLEOTIDE SEQUENCE [LARGE SCALE GENOMIC DNA]</scope>
    <source>
        <strain evidence="13">No.7</strain>
    </source>
</reference>
<comment type="subunit">
    <text evidence="10">Heterotrimer of RecB, RecC and RecD. All subunits contribute to DNA-binding.</text>
</comment>
<dbReference type="InterPro" id="IPR006697">
    <property type="entry name" value="RecC"/>
</dbReference>
<evidence type="ECO:0000256" key="7">
    <source>
        <dbReference type="ARBA" id="ARBA00022840"/>
    </source>
</evidence>
<accession>A0A6G7VD09</accession>
<dbReference type="HAMAP" id="MF_01486">
    <property type="entry name" value="RecC"/>
    <property type="match status" value="1"/>
</dbReference>
<dbReference type="Gene3D" id="3.40.50.10930">
    <property type="match status" value="1"/>
</dbReference>
<dbReference type="InterPro" id="IPR013986">
    <property type="entry name" value="DExx_box_DNA_helicase_dom_sf"/>
</dbReference>
<dbReference type="GO" id="GO:0009338">
    <property type="term" value="C:exodeoxyribonuclease V complex"/>
    <property type="evidence" value="ECO:0007669"/>
    <property type="project" value="InterPro"/>
</dbReference>
<dbReference type="Pfam" id="PF04257">
    <property type="entry name" value="Exonuc_V_gamma"/>
    <property type="match status" value="1"/>
</dbReference>
<evidence type="ECO:0000256" key="8">
    <source>
        <dbReference type="ARBA" id="ARBA00023125"/>
    </source>
</evidence>
<dbReference type="PANTHER" id="PTHR30591">
    <property type="entry name" value="RECBCD ENZYME SUBUNIT RECC"/>
    <property type="match status" value="1"/>
</dbReference>
<evidence type="ECO:0000256" key="10">
    <source>
        <dbReference type="HAMAP-Rule" id="MF_01486"/>
    </source>
</evidence>
<dbReference type="Gene3D" id="3.40.50.300">
    <property type="entry name" value="P-loop containing nucleotide triphosphate hydrolases"/>
    <property type="match status" value="2"/>
</dbReference>
<comment type="function">
    <text evidence="10">A helicase/nuclease that prepares dsDNA breaks (DSB) for recombinational DNA repair. Binds to DSBs and unwinds DNA via a highly rapid and processive ATP-dependent bidirectional helicase activity. Unwinds dsDNA until it encounters a Chi (crossover hotspot instigator) sequence from the 3' direction. Cuts ssDNA a few nucleotides 3' to the Chi site. The properties and activities of the enzyme are changed at Chi. The Chi-altered holoenzyme produces a long 3'-ssDNA overhang and facilitates RecA-binding to the ssDNA for homologous DNA recombination and repair. Holoenzyme degrades any linearized DNA that is unable to undergo homologous recombination. In the holoenzyme this subunit recognizes the wild-type Chi sequence, and when added to isolated RecB increases its ATP-dependent helicase processivity.</text>
</comment>
<keyword evidence="8 10" id="KW-0238">DNA-binding</keyword>
<evidence type="ECO:0000256" key="1">
    <source>
        <dbReference type="ARBA" id="ARBA00022722"/>
    </source>
</evidence>
<dbReference type="GO" id="GO:0000724">
    <property type="term" value="P:double-strand break repair via homologous recombination"/>
    <property type="evidence" value="ECO:0007669"/>
    <property type="project" value="UniProtKB-UniRule"/>
</dbReference>
<evidence type="ECO:0000313" key="12">
    <source>
        <dbReference type="EMBL" id="QIK37790.1"/>
    </source>
</evidence>
<evidence type="ECO:0000313" key="13">
    <source>
        <dbReference type="Proteomes" id="UP000502699"/>
    </source>
</evidence>
<protein>
    <recommendedName>
        <fullName evidence="10">RecBCD enzyme subunit RecC</fullName>
    </recommendedName>
    <alternativeName>
        <fullName evidence="10">Exonuclease V subunit RecC</fullName>
        <shortName evidence="10">ExoV subunit RecC</shortName>
    </alternativeName>
    <alternativeName>
        <fullName evidence="10">Helicase/nuclease RecBCD subunit RecC</fullName>
    </alternativeName>
</protein>
<feature type="domain" description="RecC C-terminal" evidence="11">
    <location>
        <begin position="872"/>
        <end position="1122"/>
    </location>
</feature>
<gene>
    <name evidence="10 12" type="primary">recC</name>
    <name evidence="12" type="ORF">GWK36_07110</name>
</gene>
<dbReference type="InterPro" id="IPR041500">
    <property type="entry name" value="RecC_C"/>
</dbReference>
<comment type="similarity">
    <text evidence="10">Belongs to the RecC family.</text>
</comment>
<dbReference type="GO" id="GO:0008854">
    <property type="term" value="F:exodeoxyribonuclease V activity"/>
    <property type="evidence" value="ECO:0007669"/>
    <property type="project" value="InterPro"/>
</dbReference>
<name>A0A6G7VD09_9GAMM</name>
<keyword evidence="3 10" id="KW-0227">DNA damage</keyword>
<dbReference type="EMBL" id="CP048029">
    <property type="protein sequence ID" value="QIK37790.1"/>
    <property type="molecule type" value="Genomic_DNA"/>
</dbReference>
<dbReference type="GO" id="GO:0003678">
    <property type="term" value="F:DNA helicase activity"/>
    <property type="evidence" value="ECO:0007669"/>
    <property type="project" value="UniProtKB-UniRule"/>
</dbReference>
<evidence type="ECO:0000259" key="11">
    <source>
        <dbReference type="Pfam" id="PF17946"/>
    </source>
</evidence>
<organism evidence="12 13">
    <name type="scientific">Caldichromatium japonicum</name>
    <dbReference type="NCBI Taxonomy" id="2699430"/>
    <lineage>
        <taxon>Bacteria</taxon>
        <taxon>Pseudomonadati</taxon>
        <taxon>Pseudomonadota</taxon>
        <taxon>Gammaproteobacteria</taxon>
        <taxon>Chromatiales</taxon>
        <taxon>Chromatiaceae</taxon>
        <taxon>Caldichromatium</taxon>
    </lineage>
</organism>
<evidence type="ECO:0000256" key="3">
    <source>
        <dbReference type="ARBA" id="ARBA00022763"/>
    </source>
</evidence>
<dbReference type="RefSeq" id="WP_166270553.1">
    <property type="nucleotide sequence ID" value="NZ_CP048029.1"/>
</dbReference>
<keyword evidence="7 10" id="KW-0067">ATP-binding</keyword>
<evidence type="ECO:0000256" key="4">
    <source>
        <dbReference type="ARBA" id="ARBA00022801"/>
    </source>
</evidence>
<keyword evidence="4 10" id="KW-0378">Hydrolase</keyword>
<dbReference type="PANTHER" id="PTHR30591:SF1">
    <property type="entry name" value="RECBCD ENZYME SUBUNIT RECC"/>
    <property type="match status" value="1"/>
</dbReference>
<keyword evidence="13" id="KW-1185">Reference proteome</keyword>